<organism evidence="2">
    <name type="scientific">marine sediment metagenome</name>
    <dbReference type="NCBI Taxonomy" id="412755"/>
    <lineage>
        <taxon>unclassified sequences</taxon>
        <taxon>metagenomes</taxon>
        <taxon>ecological metagenomes</taxon>
    </lineage>
</organism>
<feature type="non-terminal residue" evidence="2">
    <location>
        <position position="1"/>
    </location>
</feature>
<gene>
    <name evidence="2" type="ORF">LCGC14_2957060</name>
</gene>
<comment type="caution">
    <text evidence="2">The sequence shown here is derived from an EMBL/GenBank/DDBJ whole genome shotgun (WGS) entry which is preliminary data.</text>
</comment>
<protein>
    <submittedName>
        <fullName evidence="2">Uncharacterized protein</fullName>
    </submittedName>
</protein>
<sequence>VQDVATERIVEEARLVSEAPGRFQIWMQSPSGDYFPLRSSETGDRYVLDWNIAVSATAGFQRETPPGRRPQRQFQRQFGLVR</sequence>
<feature type="compositionally biased region" description="Low complexity" evidence="1">
    <location>
        <begin position="72"/>
        <end position="82"/>
    </location>
</feature>
<evidence type="ECO:0000313" key="2">
    <source>
        <dbReference type="EMBL" id="KKK67138.1"/>
    </source>
</evidence>
<proteinExistence type="predicted"/>
<name>A0A0F8XE56_9ZZZZ</name>
<dbReference type="AlphaFoldDB" id="A0A0F8XE56"/>
<reference evidence="2" key="1">
    <citation type="journal article" date="2015" name="Nature">
        <title>Complex archaea that bridge the gap between prokaryotes and eukaryotes.</title>
        <authorList>
            <person name="Spang A."/>
            <person name="Saw J.H."/>
            <person name="Jorgensen S.L."/>
            <person name="Zaremba-Niedzwiedzka K."/>
            <person name="Martijn J."/>
            <person name="Lind A.E."/>
            <person name="van Eijk R."/>
            <person name="Schleper C."/>
            <person name="Guy L."/>
            <person name="Ettema T.J."/>
        </authorList>
    </citation>
    <scope>NUCLEOTIDE SEQUENCE</scope>
</reference>
<dbReference type="EMBL" id="LAZR01059752">
    <property type="protein sequence ID" value="KKK67138.1"/>
    <property type="molecule type" value="Genomic_DNA"/>
</dbReference>
<feature type="region of interest" description="Disordered" evidence="1">
    <location>
        <begin position="59"/>
        <end position="82"/>
    </location>
</feature>
<evidence type="ECO:0000256" key="1">
    <source>
        <dbReference type="SAM" id="MobiDB-lite"/>
    </source>
</evidence>
<accession>A0A0F8XE56</accession>